<evidence type="ECO:0000256" key="1">
    <source>
        <dbReference type="ARBA" id="ARBA00004123"/>
    </source>
</evidence>
<evidence type="ECO:0000256" key="2">
    <source>
        <dbReference type="ARBA" id="ARBA00023054"/>
    </source>
</evidence>
<dbReference type="GO" id="GO:0008017">
    <property type="term" value="F:microtubule binding"/>
    <property type="evidence" value="ECO:0007669"/>
    <property type="project" value="TreeGrafter"/>
</dbReference>
<keyword evidence="6" id="KW-1185">Reference proteome</keyword>
<dbReference type="GO" id="GO:0031593">
    <property type="term" value="F:polyubiquitin modification-dependent protein binding"/>
    <property type="evidence" value="ECO:0007669"/>
    <property type="project" value="TreeGrafter"/>
</dbReference>
<protein>
    <submittedName>
        <fullName evidence="5">FAM175A</fullName>
    </submittedName>
</protein>
<accession>A0A212D640</accession>
<name>A0A212D640_CEREH</name>
<feature type="non-terminal residue" evidence="5">
    <location>
        <position position="1"/>
    </location>
</feature>
<evidence type="ECO:0000313" key="6">
    <source>
        <dbReference type="Proteomes" id="UP000242450"/>
    </source>
</evidence>
<dbReference type="GO" id="GO:0005634">
    <property type="term" value="C:nucleus"/>
    <property type="evidence" value="ECO:0007669"/>
    <property type="project" value="UniProtKB-SubCell"/>
</dbReference>
<dbReference type="InterPro" id="IPR037518">
    <property type="entry name" value="MPN"/>
</dbReference>
<dbReference type="Proteomes" id="UP000242450">
    <property type="component" value="Chromosome 6"/>
</dbReference>
<dbReference type="GO" id="GO:0090307">
    <property type="term" value="P:mitotic spindle assembly"/>
    <property type="evidence" value="ECO:0007669"/>
    <property type="project" value="TreeGrafter"/>
</dbReference>
<dbReference type="GO" id="GO:0070536">
    <property type="term" value="P:protein K63-linked deubiquitination"/>
    <property type="evidence" value="ECO:0007669"/>
    <property type="project" value="TreeGrafter"/>
</dbReference>
<sequence length="70" mass="8381">NFNSQDVVGWYKFRRHSDQIMTFRERLLHKNLQQHLSSRELVFLLLTPSIITESCSTHRLEHALYKPQKG</sequence>
<dbReference type="PANTHER" id="PTHR31728">
    <property type="entry name" value="ABRAXAS FAMILY MEMBER"/>
    <property type="match status" value="1"/>
</dbReference>
<gene>
    <name evidence="5" type="ORF">Celaphus_00017329</name>
</gene>
<dbReference type="OrthoDB" id="6358435at2759"/>
<feature type="domain" description="MPN" evidence="4">
    <location>
        <begin position="1"/>
        <end position="70"/>
    </location>
</feature>
<comment type="subcellular location">
    <subcellularLocation>
        <location evidence="1">Nucleus</location>
    </subcellularLocation>
</comment>
<dbReference type="EMBL" id="MKHE01000006">
    <property type="protein sequence ID" value="OWK13717.1"/>
    <property type="molecule type" value="Genomic_DNA"/>
</dbReference>
<evidence type="ECO:0000259" key="4">
    <source>
        <dbReference type="PROSITE" id="PS50249"/>
    </source>
</evidence>
<dbReference type="InterPro" id="IPR023238">
    <property type="entry name" value="FAM175"/>
</dbReference>
<reference evidence="5 6" key="1">
    <citation type="journal article" date="2018" name="Mol. Genet. Genomics">
        <title>The red deer Cervus elaphus genome CerEla1.0: sequencing, annotating, genes, and chromosomes.</title>
        <authorList>
            <person name="Bana N.A."/>
            <person name="Nyiri A."/>
            <person name="Nagy J."/>
            <person name="Frank K."/>
            <person name="Nagy T."/>
            <person name="Steger V."/>
            <person name="Schiller M."/>
            <person name="Lakatos P."/>
            <person name="Sugar L."/>
            <person name="Horn P."/>
            <person name="Barta E."/>
            <person name="Orosz L."/>
        </authorList>
    </citation>
    <scope>NUCLEOTIDE SEQUENCE [LARGE SCALE GENOMIC DNA]</scope>
    <source>
        <strain evidence="5">Hungarian</strain>
    </source>
</reference>
<keyword evidence="2" id="KW-0175">Coiled coil</keyword>
<dbReference type="PROSITE" id="PS50249">
    <property type="entry name" value="MPN"/>
    <property type="match status" value="1"/>
</dbReference>
<comment type="caution">
    <text evidence="5">The sequence shown here is derived from an EMBL/GenBank/DDBJ whole genome shotgun (WGS) entry which is preliminary data.</text>
</comment>
<organism evidence="5 6">
    <name type="scientific">Cervus elaphus hippelaphus</name>
    <name type="common">European red deer</name>
    <dbReference type="NCBI Taxonomy" id="46360"/>
    <lineage>
        <taxon>Eukaryota</taxon>
        <taxon>Metazoa</taxon>
        <taxon>Chordata</taxon>
        <taxon>Craniata</taxon>
        <taxon>Vertebrata</taxon>
        <taxon>Euteleostomi</taxon>
        <taxon>Mammalia</taxon>
        <taxon>Eutheria</taxon>
        <taxon>Laurasiatheria</taxon>
        <taxon>Artiodactyla</taxon>
        <taxon>Ruminantia</taxon>
        <taxon>Pecora</taxon>
        <taxon>Cervidae</taxon>
        <taxon>Cervinae</taxon>
        <taxon>Cervus</taxon>
    </lineage>
</organism>
<proteinExistence type="predicted"/>
<keyword evidence="3" id="KW-0539">Nucleus</keyword>
<evidence type="ECO:0000313" key="5">
    <source>
        <dbReference type="EMBL" id="OWK13717.1"/>
    </source>
</evidence>
<dbReference type="Pfam" id="PF21125">
    <property type="entry name" value="MPN_2A_DUB_like"/>
    <property type="match status" value="1"/>
</dbReference>
<dbReference type="PANTHER" id="PTHR31728:SF2">
    <property type="entry name" value="BRCA1-A COMPLEX SUBUNIT ABRAXAS 1"/>
    <property type="match status" value="1"/>
</dbReference>
<dbReference type="GO" id="GO:0008608">
    <property type="term" value="P:attachment of spindle microtubules to kinetochore"/>
    <property type="evidence" value="ECO:0007669"/>
    <property type="project" value="TreeGrafter"/>
</dbReference>
<evidence type="ECO:0000256" key="3">
    <source>
        <dbReference type="ARBA" id="ARBA00023242"/>
    </source>
</evidence>
<dbReference type="AlphaFoldDB" id="A0A212D640"/>